<protein>
    <submittedName>
        <fullName evidence="1">Uncharacterized protein</fullName>
    </submittedName>
</protein>
<sequence>MAVSSCAGAGIAQTVGGVDRELANRDKVRLRLGSEKHAVEHDLVAVQLRSLLLLPYHLFHLLRALQLRYHLLHYFVLRGLDLHHLHLLHHPLTAASAVPAAALAMALRGLRRTNPVRPLPLASTASEAVSVASDASETFECSSGGGLCRWRRGSPISSIRCRRKHRSAIAAAASCRGQDVQVMGGWRAGCAGKRDFALLGVVNPLLAGIITT</sequence>
<name>A0A1Z5RJR2_SORBI</name>
<dbReference type="Proteomes" id="UP000000768">
    <property type="component" value="Chromosome 5"/>
</dbReference>
<dbReference type="AlphaFoldDB" id="A0A1Z5RJR2"/>
<reference evidence="2" key="2">
    <citation type="journal article" date="2018" name="Plant J.">
        <title>The Sorghum bicolor reference genome: improved assembly, gene annotations, a transcriptome atlas, and signatures of genome organization.</title>
        <authorList>
            <person name="McCormick R.F."/>
            <person name="Truong S.K."/>
            <person name="Sreedasyam A."/>
            <person name="Jenkins J."/>
            <person name="Shu S."/>
            <person name="Sims D."/>
            <person name="Kennedy M."/>
            <person name="Amirebrahimi M."/>
            <person name="Weers B.D."/>
            <person name="McKinley B."/>
            <person name="Mattison A."/>
            <person name="Morishige D.T."/>
            <person name="Grimwood J."/>
            <person name="Schmutz J."/>
            <person name="Mullet J.E."/>
        </authorList>
    </citation>
    <scope>NUCLEOTIDE SEQUENCE [LARGE SCALE GENOMIC DNA]</scope>
    <source>
        <strain evidence="2">cv. BTx623</strain>
    </source>
</reference>
<evidence type="ECO:0000313" key="2">
    <source>
        <dbReference type="Proteomes" id="UP000000768"/>
    </source>
</evidence>
<organism evidence="1 2">
    <name type="scientific">Sorghum bicolor</name>
    <name type="common">Sorghum</name>
    <name type="synonym">Sorghum vulgare</name>
    <dbReference type="NCBI Taxonomy" id="4558"/>
    <lineage>
        <taxon>Eukaryota</taxon>
        <taxon>Viridiplantae</taxon>
        <taxon>Streptophyta</taxon>
        <taxon>Embryophyta</taxon>
        <taxon>Tracheophyta</taxon>
        <taxon>Spermatophyta</taxon>
        <taxon>Magnoliopsida</taxon>
        <taxon>Liliopsida</taxon>
        <taxon>Poales</taxon>
        <taxon>Poaceae</taxon>
        <taxon>PACMAD clade</taxon>
        <taxon>Panicoideae</taxon>
        <taxon>Andropogonodae</taxon>
        <taxon>Andropogoneae</taxon>
        <taxon>Sorghinae</taxon>
        <taxon>Sorghum</taxon>
    </lineage>
</organism>
<reference evidence="1 2" key="1">
    <citation type="journal article" date="2009" name="Nature">
        <title>The Sorghum bicolor genome and the diversification of grasses.</title>
        <authorList>
            <person name="Paterson A.H."/>
            <person name="Bowers J.E."/>
            <person name="Bruggmann R."/>
            <person name="Dubchak I."/>
            <person name="Grimwood J."/>
            <person name="Gundlach H."/>
            <person name="Haberer G."/>
            <person name="Hellsten U."/>
            <person name="Mitros T."/>
            <person name="Poliakov A."/>
            <person name="Schmutz J."/>
            <person name="Spannagl M."/>
            <person name="Tang H."/>
            <person name="Wang X."/>
            <person name="Wicker T."/>
            <person name="Bharti A.K."/>
            <person name="Chapman J."/>
            <person name="Feltus F.A."/>
            <person name="Gowik U."/>
            <person name="Grigoriev I.V."/>
            <person name="Lyons E."/>
            <person name="Maher C.A."/>
            <person name="Martis M."/>
            <person name="Narechania A."/>
            <person name="Otillar R.P."/>
            <person name="Penning B.W."/>
            <person name="Salamov A.A."/>
            <person name="Wang Y."/>
            <person name="Zhang L."/>
            <person name="Carpita N.C."/>
            <person name="Freeling M."/>
            <person name="Gingle A.R."/>
            <person name="Hash C.T."/>
            <person name="Keller B."/>
            <person name="Klein P."/>
            <person name="Kresovich S."/>
            <person name="McCann M.C."/>
            <person name="Ming R."/>
            <person name="Peterson D.G."/>
            <person name="Mehboob-ur-Rahman"/>
            <person name="Ware D."/>
            <person name="Westhoff P."/>
            <person name="Mayer K.F."/>
            <person name="Messing J."/>
            <person name="Rokhsar D.S."/>
        </authorList>
    </citation>
    <scope>NUCLEOTIDE SEQUENCE [LARGE SCALE GENOMIC DNA]</scope>
    <source>
        <strain evidence="2">cv. BTx623</strain>
    </source>
</reference>
<dbReference type="Gramene" id="OQU83992">
    <property type="protein sequence ID" value="OQU83992"/>
    <property type="gene ID" value="SORBI_3005G210850"/>
</dbReference>
<gene>
    <name evidence="1" type="ORF">SORBI_3005G210850</name>
</gene>
<keyword evidence="2" id="KW-1185">Reference proteome</keyword>
<dbReference type="InParanoid" id="A0A1Z5RJR2"/>
<proteinExistence type="predicted"/>
<accession>A0A1Z5RJR2</accession>
<dbReference type="EMBL" id="CM000764">
    <property type="protein sequence ID" value="OQU83992.1"/>
    <property type="molecule type" value="Genomic_DNA"/>
</dbReference>
<evidence type="ECO:0000313" key="1">
    <source>
        <dbReference type="EMBL" id="OQU83992.1"/>
    </source>
</evidence>